<dbReference type="Proteomes" id="UP000664620">
    <property type="component" value="Unassembled WGS sequence"/>
</dbReference>
<dbReference type="AlphaFoldDB" id="A0A939NSC3"/>
<reference evidence="6" key="1">
    <citation type="submission" date="2021-03" db="EMBL/GenBank/DDBJ databases">
        <title>Molecular epidemiology and mechanisms of colistin and carbapenem resistance in Enterobacteriaceae from clinical isolates, the environment and porcine samples in Pretoria, South Africa.</title>
        <authorList>
            <person name="Bogoshi D."/>
            <person name="Mbelle N.M."/>
            <person name="Naidoo V."/>
            <person name="Osei Sekyere J."/>
        </authorList>
    </citation>
    <scope>NUCLEOTIDE SEQUENCE</scope>
    <source>
        <strain evidence="6">C034</strain>
    </source>
</reference>
<dbReference type="EMBL" id="JAGETO010000041">
    <property type="protein sequence ID" value="MBO2029269.1"/>
    <property type="molecule type" value="Genomic_DNA"/>
</dbReference>
<evidence type="ECO:0000313" key="6">
    <source>
        <dbReference type="EMBL" id="MBO2029269.1"/>
    </source>
</evidence>
<dbReference type="PANTHER" id="PTHR43271:SF1">
    <property type="entry name" value="INNER MEMBRANE TRANSPORT PROTEIN YNFM"/>
    <property type="match status" value="1"/>
</dbReference>
<keyword evidence="5" id="KW-1133">Transmembrane helix</keyword>
<dbReference type="SUPFAM" id="SSF103473">
    <property type="entry name" value="MFS general substrate transporter"/>
    <property type="match status" value="1"/>
</dbReference>
<comment type="subcellular location">
    <subcellularLocation>
        <location evidence="1">Cell membrane</location>
        <topology evidence="1">Multi-pass membrane protein</topology>
    </subcellularLocation>
</comment>
<dbReference type="PANTHER" id="PTHR43271">
    <property type="entry name" value="BLL2771 PROTEIN"/>
    <property type="match status" value="1"/>
</dbReference>
<evidence type="ECO:0000256" key="1">
    <source>
        <dbReference type="ARBA" id="ARBA00004651"/>
    </source>
</evidence>
<comment type="similarity">
    <text evidence="2">Belongs to the major facilitator superfamily.</text>
</comment>
<organism evidence="6 7">
    <name type="scientific">Klebsiella pneumoniae</name>
    <dbReference type="NCBI Taxonomy" id="573"/>
    <lineage>
        <taxon>Bacteria</taxon>
        <taxon>Pseudomonadati</taxon>
        <taxon>Pseudomonadota</taxon>
        <taxon>Gammaproteobacteria</taxon>
        <taxon>Enterobacterales</taxon>
        <taxon>Enterobacteriaceae</taxon>
        <taxon>Klebsiella/Raoultella group</taxon>
        <taxon>Klebsiella</taxon>
        <taxon>Klebsiella pneumoniae complex</taxon>
    </lineage>
</organism>
<feature type="transmembrane region" description="Helical" evidence="5">
    <location>
        <begin position="25"/>
        <end position="46"/>
    </location>
</feature>
<keyword evidence="4" id="KW-1003">Cell membrane</keyword>
<gene>
    <name evidence="6" type="ORF">J4734_11975</name>
</gene>
<sequence>MTVRWPRAGDAWLYSGDALRPAADALFFLWLIFIGMLLFSAGFFAAHSVASSWIGPRARRARGQASSLYLFSYYLGSSLAGTLGGYSGITTAGTASVGLSRCCSLPRC</sequence>
<evidence type="ECO:0000256" key="4">
    <source>
        <dbReference type="ARBA" id="ARBA00022475"/>
    </source>
</evidence>
<comment type="caution">
    <text evidence="6">The sequence shown here is derived from an EMBL/GenBank/DDBJ whole genome shotgun (WGS) entry which is preliminary data.</text>
</comment>
<name>A0A939NSC3_KLEPN</name>
<protein>
    <submittedName>
        <fullName evidence="6">Uncharacterized protein</fullName>
    </submittedName>
</protein>
<dbReference type="InterPro" id="IPR036259">
    <property type="entry name" value="MFS_trans_sf"/>
</dbReference>
<evidence type="ECO:0000256" key="5">
    <source>
        <dbReference type="SAM" id="Phobius"/>
    </source>
</evidence>
<evidence type="ECO:0000256" key="3">
    <source>
        <dbReference type="ARBA" id="ARBA00022448"/>
    </source>
</evidence>
<feature type="transmembrane region" description="Helical" evidence="5">
    <location>
        <begin position="67"/>
        <end position="89"/>
    </location>
</feature>
<keyword evidence="5" id="KW-0812">Transmembrane</keyword>
<keyword evidence="5" id="KW-0472">Membrane</keyword>
<accession>A0A939NSC3</accession>
<evidence type="ECO:0000256" key="2">
    <source>
        <dbReference type="ARBA" id="ARBA00008335"/>
    </source>
</evidence>
<dbReference type="GO" id="GO:0005886">
    <property type="term" value="C:plasma membrane"/>
    <property type="evidence" value="ECO:0007669"/>
    <property type="project" value="UniProtKB-SubCell"/>
</dbReference>
<evidence type="ECO:0000313" key="7">
    <source>
        <dbReference type="Proteomes" id="UP000664620"/>
    </source>
</evidence>
<keyword evidence="3" id="KW-0813">Transport</keyword>
<proteinExistence type="inferred from homology"/>